<dbReference type="InterPro" id="IPR036397">
    <property type="entry name" value="RNaseH_sf"/>
</dbReference>
<dbReference type="STRING" id="36805.BOH66_05465"/>
<dbReference type="EMBL" id="CP018762">
    <property type="protein sequence ID" value="APZ33767.1"/>
    <property type="molecule type" value="Genomic_DNA"/>
</dbReference>
<feature type="domain" description="Tc1-like transposase DDE" evidence="1">
    <location>
        <begin position="175"/>
        <end position="320"/>
    </location>
</feature>
<organism evidence="2 6">
    <name type="scientific">Microbacterium aurum</name>
    <dbReference type="NCBI Taxonomy" id="36805"/>
    <lineage>
        <taxon>Bacteria</taxon>
        <taxon>Bacillati</taxon>
        <taxon>Actinomycetota</taxon>
        <taxon>Actinomycetes</taxon>
        <taxon>Micrococcales</taxon>
        <taxon>Microbacteriaceae</taxon>
        <taxon>Microbacterium</taxon>
    </lineage>
</organism>
<dbReference type="EMBL" id="CP018762">
    <property type="protein sequence ID" value="APZ35459.1"/>
    <property type="molecule type" value="Genomic_DNA"/>
</dbReference>
<dbReference type="InterPro" id="IPR047655">
    <property type="entry name" value="Transpos_IS630-like"/>
</dbReference>
<dbReference type="Proteomes" id="UP000187185">
    <property type="component" value="Chromosome"/>
</dbReference>
<evidence type="ECO:0000313" key="2">
    <source>
        <dbReference type="EMBL" id="APZ33767.1"/>
    </source>
</evidence>
<dbReference type="PANTHER" id="PTHR30347:SF1">
    <property type="entry name" value="MECHANOSENSITIVE CHANNEL MSCK"/>
    <property type="match status" value="1"/>
</dbReference>
<accession>A0A1P8U6L6</accession>
<keyword evidence="6" id="KW-1185">Reference proteome</keyword>
<dbReference type="InterPro" id="IPR009057">
    <property type="entry name" value="Homeodomain-like_sf"/>
</dbReference>
<evidence type="ECO:0000313" key="6">
    <source>
        <dbReference type="Proteomes" id="UP000187185"/>
    </source>
</evidence>
<dbReference type="SUPFAM" id="SSF46689">
    <property type="entry name" value="Homeodomain-like"/>
    <property type="match status" value="1"/>
</dbReference>
<dbReference type="Pfam" id="PF13565">
    <property type="entry name" value="HTH_32"/>
    <property type="match status" value="1"/>
</dbReference>
<gene>
    <name evidence="2" type="ORF">BOH66_05465</name>
    <name evidence="3" type="ORF">BOH66_12395</name>
    <name evidence="4" type="ORF">BOH66_15335</name>
    <name evidence="5" type="ORF">BOH66_16235</name>
</gene>
<dbReference type="KEGG" id="maur:BOH66_15335"/>
<dbReference type="EMBL" id="CP018762">
    <property type="protein sequence ID" value="APZ34951.1"/>
    <property type="molecule type" value="Genomic_DNA"/>
</dbReference>
<dbReference type="KEGG" id="maur:BOH66_05465"/>
<dbReference type="GO" id="GO:0003676">
    <property type="term" value="F:nucleic acid binding"/>
    <property type="evidence" value="ECO:0007669"/>
    <property type="project" value="InterPro"/>
</dbReference>
<evidence type="ECO:0000313" key="3">
    <source>
        <dbReference type="EMBL" id="APZ34951.1"/>
    </source>
</evidence>
<evidence type="ECO:0000313" key="4">
    <source>
        <dbReference type="EMBL" id="APZ35459.1"/>
    </source>
</evidence>
<evidence type="ECO:0000259" key="1">
    <source>
        <dbReference type="Pfam" id="PF13358"/>
    </source>
</evidence>
<dbReference type="Gene3D" id="3.30.420.10">
    <property type="entry name" value="Ribonuclease H-like superfamily/Ribonuclease H"/>
    <property type="match status" value="1"/>
</dbReference>
<dbReference type="RefSeq" id="WP_076690049.1">
    <property type="nucleotide sequence ID" value="NZ_CP018762.1"/>
</dbReference>
<dbReference type="InterPro" id="IPR052702">
    <property type="entry name" value="MscS-like_channel"/>
</dbReference>
<protein>
    <submittedName>
        <fullName evidence="2">IS630 family transposase</fullName>
    </submittedName>
</protein>
<dbReference type="OrthoDB" id="2375382at2"/>
<dbReference type="NCBIfam" id="NF033545">
    <property type="entry name" value="transpos_IS630"/>
    <property type="match status" value="1"/>
</dbReference>
<dbReference type="EMBL" id="CP018762">
    <property type="protein sequence ID" value="APZ35606.1"/>
    <property type="molecule type" value="Genomic_DNA"/>
</dbReference>
<dbReference type="KEGG" id="maur:BOH66_16235"/>
<dbReference type="SUPFAM" id="SSF53098">
    <property type="entry name" value="Ribonuclease H-like"/>
    <property type="match status" value="1"/>
</dbReference>
<dbReference type="Pfam" id="PF13358">
    <property type="entry name" value="DDE_3"/>
    <property type="match status" value="1"/>
</dbReference>
<dbReference type="PANTHER" id="PTHR30347">
    <property type="entry name" value="POTASSIUM CHANNEL RELATED"/>
    <property type="match status" value="1"/>
</dbReference>
<reference evidence="2 6" key="1">
    <citation type="submission" date="2016-12" db="EMBL/GenBank/DDBJ databases">
        <title>Complete genome sequence of Microbacterium aurum KACC 15219.</title>
        <authorList>
            <person name="Jung Y."/>
            <person name="Shin J.-H."/>
            <person name="Lee Y.-J."/>
            <person name="Yi H."/>
            <person name="Bahn Y.-S."/>
            <person name="Kim J.F."/>
            <person name="Lee D.-W."/>
        </authorList>
    </citation>
    <scope>NUCLEOTIDE SEQUENCE [LARGE SCALE GENOMIC DNA]</scope>
    <source>
        <strain evidence="2 6">KACC 15219</strain>
    </source>
</reference>
<dbReference type="KEGG" id="maur:BOH66_12395"/>
<proteinExistence type="predicted"/>
<name>A0A1P8U6L6_9MICO</name>
<dbReference type="AlphaFoldDB" id="A0A1P8U6L6"/>
<sequence>MSRRGPVLPELTLSDVERDQLERWVRRRKSAQDLALRSRIVLECATGSSNSEVSRRLLVSLPTVRKWRTRFLEQRLDGLVDEPRPGRPPLIGVDRVEQVIVDTLESTPKNATHWSRAKMAERSGLSRSTVGRIWKAFGLKPHLEEGFKLSNDPLFTEKVYDIVGLYLNPPESAVVLSVDEKSQVQALARSQPAFPLMPGVPERRTHDYVRHGTTSLFAAMNVADGTVISSVHRKHRSVEFKKFLTKIDKNVPEHLDVHVVCDNYSTHKHPTVKAWLEKHPRFHMHFTPTYSSWINQVERLFAEVTRDLLQRSDHRNVQSLERDLRDWVKAWNENPKPFIWTKTAEDILDSIARYLKRINGSGH</sequence>
<dbReference type="InterPro" id="IPR038717">
    <property type="entry name" value="Tc1-like_DDE_dom"/>
</dbReference>
<evidence type="ECO:0000313" key="5">
    <source>
        <dbReference type="EMBL" id="APZ35606.1"/>
    </source>
</evidence>
<dbReference type="InterPro" id="IPR012337">
    <property type="entry name" value="RNaseH-like_sf"/>
</dbReference>